<evidence type="ECO:0000313" key="3">
    <source>
        <dbReference type="Proteomes" id="UP001337655"/>
    </source>
</evidence>
<organism evidence="2 3">
    <name type="scientific">Saxophila tyrrhenica</name>
    <dbReference type="NCBI Taxonomy" id="1690608"/>
    <lineage>
        <taxon>Eukaryota</taxon>
        <taxon>Fungi</taxon>
        <taxon>Dikarya</taxon>
        <taxon>Ascomycota</taxon>
        <taxon>Pezizomycotina</taxon>
        <taxon>Dothideomycetes</taxon>
        <taxon>Dothideomycetidae</taxon>
        <taxon>Mycosphaerellales</taxon>
        <taxon>Extremaceae</taxon>
        <taxon>Saxophila</taxon>
    </lineage>
</organism>
<dbReference type="GeneID" id="89932524"/>
<accession>A0AAV9NT88</accession>
<sequence>MLRPFAQRHLLPRASSLARQTRTPTRHLQSSSRCLTEDKSDPAFSPQETRPEEQNERAAEATKKDTGINATDNVTPANQKTNRPRDPMEGGSQGSQPEEGGGGIQRSGQSGGGSPKKSGGGKSG</sequence>
<feature type="compositionally biased region" description="Polar residues" evidence="1">
    <location>
        <begin position="68"/>
        <end position="81"/>
    </location>
</feature>
<gene>
    <name evidence="2" type="ORF">LTR77_011205</name>
</gene>
<feature type="compositionally biased region" description="Basic and acidic residues" evidence="1">
    <location>
        <begin position="49"/>
        <end position="66"/>
    </location>
</feature>
<dbReference type="EMBL" id="JAVRRT010000035">
    <property type="protein sequence ID" value="KAK5162774.1"/>
    <property type="molecule type" value="Genomic_DNA"/>
</dbReference>
<dbReference type="AlphaFoldDB" id="A0AAV9NT88"/>
<protein>
    <submittedName>
        <fullName evidence="2">Uncharacterized protein</fullName>
    </submittedName>
</protein>
<reference evidence="2 3" key="1">
    <citation type="submission" date="2023-08" db="EMBL/GenBank/DDBJ databases">
        <title>Black Yeasts Isolated from many extreme environments.</title>
        <authorList>
            <person name="Coleine C."/>
            <person name="Stajich J.E."/>
            <person name="Selbmann L."/>
        </authorList>
    </citation>
    <scope>NUCLEOTIDE SEQUENCE [LARGE SCALE GENOMIC DNA]</scope>
    <source>
        <strain evidence="2 3">CCFEE 5935</strain>
    </source>
</reference>
<dbReference type="Proteomes" id="UP001337655">
    <property type="component" value="Unassembled WGS sequence"/>
</dbReference>
<name>A0AAV9NT88_9PEZI</name>
<dbReference type="RefSeq" id="XP_064653417.1">
    <property type="nucleotide sequence ID" value="XM_064808416.1"/>
</dbReference>
<keyword evidence="3" id="KW-1185">Reference proteome</keyword>
<feature type="compositionally biased region" description="Polar residues" evidence="1">
    <location>
        <begin position="17"/>
        <end position="34"/>
    </location>
</feature>
<evidence type="ECO:0000313" key="2">
    <source>
        <dbReference type="EMBL" id="KAK5162774.1"/>
    </source>
</evidence>
<comment type="caution">
    <text evidence="2">The sequence shown here is derived from an EMBL/GenBank/DDBJ whole genome shotgun (WGS) entry which is preliminary data.</text>
</comment>
<proteinExistence type="predicted"/>
<feature type="compositionally biased region" description="Gly residues" evidence="1">
    <location>
        <begin position="99"/>
        <end position="124"/>
    </location>
</feature>
<feature type="region of interest" description="Disordered" evidence="1">
    <location>
        <begin position="1"/>
        <end position="124"/>
    </location>
</feature>
<evidence type="ECO:0000256" key="1">
    <source>
        <dbReference type="SAM" id="MobiDB-lite"/>
    </source>
</evidence>